<dbReference type="SUPFAM" id="SSF47050">
    <property type="entry name" value="VHP, Villin headpiece domain"/>
    <property type="match status" value="1"/>
</dbReference>
<feature type="region of interest" description="Disordered" evidence="1">
    <location>
        <begin position="1"/>
        <end position="20"/>
    </location>
</feature>
<feature type="compositionally biased region" description="Polar residues" evidence="1">
    <location>
        <begin position="441"/>
        <end position="454"/>
    </location>
</feature>
<feature type="compositionally biased region" description="Basic and acidic residues" evidence="1">
    <location>
        <begin position="8"/>
        <end position="20"/>
    </location>
</feature>
<dbReference type="Proteomes" id="UP000824219">
    <property type="component" value="Linkage Group LG02"/>
</dbReference>
<dbReference type="SMART" id="SM00153">
    <property type="entry name" value="VHP"/>
    <property type="match status" value="1"/>
</dbReference>
<dbReference type="GO" id="GO:0051015">
    <property type="term" value="F:actin filament binding"/>
    <property type="evidence" value="ECO:0007669"/>
    <property type="project" value="InterPro"/>
</dbReference>
<feature type="compositionally biased region" description="Basic and acidic residues" evidence="1">
    <location>
        <begin position="428"/>
        <end position="440"/>
    </location>
</feature>
<dbReference type="InterPro" id="IPR036886">
    <property type="entry name" value="Villin_headpiece_dom_sf"/>
</dbReference>
<feature type="compositionally biased region" description="Polar residues" evidence="1">
    <location>
        <begin position="266"/>
        <end position="281"/>
    </location>
</feature>
<dbReference type="GO" id="GO:0015629">
    <property type="term" value="C:actin cytoskeleton"/>
    <property type="evidence" value="ECO:0007669"/>
    <property type="project" value="TreeGrafter"/>
</dbReference>
<feature type="region of interest" description="Disordered" evidence="1">
    <location>
        <begin position="138"/>
        <end position="215"/>
    </location>
</feature>
<reference evidence="3 4" key="1">
    <citation type="submission" date="2021-06" db="EMBL/GenBank/DDBJ databases">
        <title>Chromosome-level genome assembly of the red-tail catfish (Hemibagrus wyckioides).</title>
        <authorList>
            <person name="Shao F."/>
        </authorList>
    </citation>
    <scope>NUCLEOTIDE SEQUENCE [LARGE SCALE GENOMIC DNA]</scope>
    <source>
        <strain evidence="3">EC202008001</strain>
        <tissue evidence="3">Blood</tissue>
    </source>
</reference>
<dbReference type="GO" id="GO:0051016">
    <property type="term" value="P:barbed-end actin filament capping"/>
    <property type="evidence" value="ECO:0007669"/>
    <property type="project" value="TreeGrafter"/>
</dbReference>
<feature type="compositionally biased region" description="Basic and acidic residues" evidence="1">
    <location>
        <begin position="61"/>
        <end position="78"/>
    </location>
</feature>
<dbReference type="PANTHER" id="PTHR11977:SF119">
    <property type="entry name" value="SUPERVILLIN ISOFORM X1"/>
    <property type="match status" value="1"/>
</dbReference>
<proteinExistence type="predicted"/>
<feature type="compositionally biased region" description="Polar residues" evidence="1">
    <location>
        <begin position="728"/>
        <end position="738"/>
    </location>
</feature>
<comment type="caution">
    <text evidence="3">The sequence shown here is derived from an EMBL/GenBank/DDBJ whole genome shotgun (WGS) entry which is preliminary data.</text>
</comment>
<evidence type="ECO:0000313" key="3">
    <source>
        <dbReference type="EMBL" id="KAG7334758.1"/>
    </source>
</evidence>
<dbReference type="GO" id="GO:0051014">
    <property type="term" value="P:actin filament severing"/>
    <property type="evidence" value="ECO:0007669"/>
    <property type="project" value="TreeGrafter"/>
</dbReference>
<evidence type="ECO:0000259" key="2">
    <source>
        <dbReference type="PROSITE" id="PS51089"/>
    </source>
</evidence>
<feature type="region of interest" description="Disordered" evidence="1">
    <location>
        <begin position="468"/>
        <end position="543"/>
    </location>
</feature>
<dbReference type="OrthoDB" id="28894at2759"/>
<dbReference type="GO" id="GO:0008154">
    <property type="term" value="P:actin polymerization or depolymerization"/>
    <property type="evidence" value="ECO:0007669"/>
    <property type="project" value="TreeGrafter"/>
</dbReference>
<protein>
    <recommendedName>
        <fullName evidence="2">HP domain-containing protein</fullName>
    </recommendedName>
</protein>
<feature type="region of interest" description="Disordered" evidence="1">
    <location>
        <begin position="239"/>
        <end position="454"/>
    </location>
</feature>
<dbReference type="GO" id="GO:0005737">
    <property type="term" value="C:cytoplasm"/>
    <property type="evidence" value="ECO:0007669"/>
    <property type="project" value="TreeGrafter"/>
</dbReference>
<dbReference type="PROSITE" id="PS51089">
    <property type="entry name" value="HP"/>
    <property type="match status" value="1"/>
</dbReference>
<dbReference type="Gene3D" id="3.40.20.10">
    <property type="entry name" value="Severin"/>
    <property type="match status" value="5"/>
</dbReference>
<feature type="region of interest" description="Disordered" evidence="1">
    <location>
        <begin position="583"/>
        <end position="603"/>
    </location>
</feature>
<dbReference type="GO" id="GO:0005546">
    <property type="term" value="F:phosphatidylinositol-4,5-bisphosphate binding"/>
    <property type="evidence" value="ECO:0007669"/>
    <property type="project" value="TreeGrafter"/>
</dbReference>
<dbReference type="InterPro" id="IPR029006">
    <property type="entry name" value="ADF-H/Gelsolin-like_dom_sf"/>
</dbReference>
<dbReference type="SMART" id="SM00262">
    <property type="entry name" value="GEL"/>
    <property type="match status" value="4"/>
</dbReference>
<dbReference type="SUPFAM" id="SSF55753">
    <property type="entry name" value="Actin depolymerizing proteins"/>
    <property type="match status" value="5"/>
</dbReference>
<organism evidence="3 4">
    <name type="scientific">Hemibagrus wyckioides</name>
    <dbReference type="NCBI Taxonomy" id="337641"/>
    <lineage>
        <taxon>Eukaryota</taxon>
        <taxon>Metazoa</taxon>
        <taxon>Chordata</taxon>
        <taxon>Craniata</taxon>
        <taxon>Vertebrata</taxon>
        <taxon>Euteleostomi</taxon>
        <taxon>Actinopterygii</taxon>
        <taxon>Neopterygii</taxon>
        <taxon>Teleostei</taxon>
        <taxon>Ostariophysi</taxon>
        <taxon>Siluriformes</taxon>
        <taxon>Bagridae</taxon>
        <taxon>Hemibagrus</taxon>
    </lineage>
</organism>
<sequence length="1494" mass="165635">MESSAAESRAERIARYKAERRRELAERYGNLEEELPSKREREGRGTHRDSTRSGRIQSHGVNRDVKLCGRAPAEEEHITNGCNGDAKPEKSNLHRQCVLDSSNMPATENHPDSDLPQLHTRVSVGELKKALLQQSSSSAASAKVAEDGGSDSVTDPSVKAGSDGGRRRTRRYLPSGGAGTRKTNERFRTQPITASEMQDSCGVMDNADQENSADVKTDARAMMSVAAKMSLFKELEKTAAPEASSFLRPRSSGSFRDSRGRRAPTQPISSEATGVTHSSSHVAVPGDAQPEKEEQVEVEQDDASSKLSLSEKLALFNKLSQPVMPRAPGAPRGPGGNSGSADASERRRQKARYRTQPITADEVSLLNMQKDPVQLPSLHLPSGLSERQQAESINLKPSEVRLSSSQSRPTEDQTPKPAVQVKGILKKTSSEDGGFKEEAKTNSIPTGQKLLQNGQRSDKITLVTAGEYSPAPRSTAPWRQRVRKDVSTSSQRCRRPVSMTDDCMSTPQSVRDGLSEVQGGAEEHEQRNGMTENKAPKQEESNIAHEPAAQCWEPVYSSIYSLSSTPSQYKMFFNERSLSYEAQEVSSPTQTQPEPQAQYRDKENSVEYEDFVEMEDETISKGFYEPQQPVARERAKKVATSDAPSFPECQGSAGDTEQDLSTVCQSNTHILSSAVTEHRRSVRPSRRTQGSRNPLRALAARNDIMQDFMQAQDDPDAMETNKAEKNHSSTNASSAKSVPNTVPYSNLMLILVKGCRRVQVRLVEPVARSLNSGDCFLLVTPSLCFLWTGQLSNTCEREKASALASVVVSQRDLGCHATEIIHLDEGLNTDDPQAADFWELLGGKTSYSGCSDDDQQYETAITESNCVYSLQGDRLLPHEQGWASMPRLSLLDSSQSLLLDFGSELYLWHGKDVSPSDRKLALHLAQQVWSGDYDYSNCRMNPLDPFGNNTQIQRKGVGRPGWALFGRVFEQNETVLFRMKFADWCKKTEDVTPNGQEAVKQTSFHVDCPADTWSCDAKALFAGKCVSGAEPIILHGVDIQRGMDLVTLGDGQQANLSTVSVESWHTGMGEVCRVASESLGQLHEDNTYAIRWTYRLSTTKGISEDQSLDQEKSALFIWQGRHSQVNQLDLSLPLSFANEPQVNLKEGEEPPCFLQLFQGGLVIHRGHSKHTGDWHLFCVRGAVPVEASLLEVECCTSSLRSRGSVVLINIQQAALFLWHGCKAHASARQVAKHTIQQLTHTHPPEMGLSNSNLNVQEVEEGAEPAEFWNAIGPQDRKAYDCMLQDPGKYNFTPRLFHLSAQSGVFKGKELICASRATGVVTAMPFFQECLYSVPQPALFLLDNSLEVYLWQSSSPQSSQRPHWDMERKCAMETALQYCRERNPRRPPMAYFLEEGAEPLTFTNVFPSWERRVTQAPSVQKKLTLVQDALALLNGTQFSVQDLLKRPLPDGVNPLHLETYLSDHDFQVVLGMKRKDYNSLPEMQQLNLKKSKGLY</sequence>
<accession>A0A9D3SXJ2</accession>
<feature type="compositionally biased region" description="Polar residues" evidence="1">
    <location>
        <begin position="584"/>
        <end position="595"/>
    </location>
</feature>
<evidence type="ECO:0000256" key="1">
    <source>
        <dbReference type="SAM" id="MobiDB-lite"/>
    </source>
</evidence>
<dbReference type="Gene3D" id="1.10.950.10">
    <property type="entry name" value="Villin headpiece domain"/>
    <property type="match status" value="1"/>
</dbReference>
<gene>
    <name evidence="3" type="ORF">KOW79_001354</name>
</gene>
<feature type="compositionally biased region" description="Basic and acidic residues" evidence="1">
    <location>
        <begin position="25"/>
        <end position="52"/>
    </location>
</feature>
<name>A0A9D3SXJ2_9TELE</name>
<dbReference type="Pfam" id="PF02209">
    <property type="entry name" value="VHP"/>
    <property type="match status" value="1"/>
</dbReference>
<feature type="domain" description="HP" evidence="2">
    <location>
        <begin position="1431"/>
        <end position="1494"/>
    </location>
</feature>
<dbReference type="PANTHER" id="PTHR11977">
    <property type="entry name" value="VILLIN"/>
    <property type="match status" value="1"/>
</dbReference>
<keyword evidence="4" id="KW-1185">Reference proteome</keyword>
<feature type="region of interest" description="Disordered" evidence="1">
    <location>
        <begin position="25"/>
        <end position="117"/>
    </location>
</feature>
<dbReference type="InterPro" id="IPR007122">
    <property type="entry name" value="Villin/Gelsolin"/>
</dbReference>
<feature type="region of interest" description="Disordered" evidence="1">
    <location>
        <begin position="717"/>
        <end position="738"/>
    </location>
</feature>
<feature type="compositionally biased region" description="Basic and acidic residues" evidence="1">
    <location>
        <begin position="534"/>
        <end position="543"/>
    </location>
</feature>
<dbReference type="EMBL" id="JAHKSW010000002">
    <property type="protein sequence ID" value="KAG7334758.1"/>
    <property type="molecule type" value="Genomic_DNA"/>
</dbReference>
<evidence type="ECO:0000313" key="4">
    <source>
        <dbReference type="Proteomes" id="UP000824219"/>
    </source>
</evidence>
<dbReference type="InterPro" id="IPR003128">
    <property type="entry name" value="Villin_headpiece"/>
</dbReference>
<feature type="compositionally biased region" description="Low complexity" evidence="1">
    <location>
        <begin position="305"/>
        <end position="315"/>
    </location>
</feature>